<comment type="caution">
    <text evidence="1">The sequence shown here is derived from an EMBL/GenBank/DDBJ whole genome shotgun (WGS) entry which is preliminary data.</text>
</comment>
<dbReference type="Proteomes" id="UP001237642">
    <property type="component" value="Unassembled WGS sequence"/>
</dbReference>
<protein>
    <submittedName>
        <fullName evidence="1">Uncharacterized protein</fullName>
    </submittedName>
</protein>
<sequence>MIYFGNKKYSSWKETLCQNQLCFIRKFDMSDKVWVPLKSLSCDRALFVSRNSFCISTVGEEAKKSGVLANNIYGLNCEGRTLHSLDNGKLINITNGLEISKWVTGENYGKLSFWFEPLHHLVSKCSEHVLPKEERKVTAFTNMILKEVLKASVLSLKSVGYFLVRCCVNVVSKLVFPKPKRDEPLFSKEFVNFVAYCLEKDPQRRPSSLVLLDHQFFREAVSELVSDLS</sequence>
<name>A0AAD8MMQ6_9APIA</name>
<reference evidence="1" key="1">
    <citation type="submission" date="2023-02" db="EMBL/GenBank/DDBJ databases">
        <title>Genome of toxic invasive species Heracleum sosnowskyi carries increased number of genes despite the absence of recent whole-genome duplications.</title>
        <authorList>
            <person name="Schelkunov M."/>
            <person name="Shtratnikova V."/>
            <person name="Makarenko M."/>
            <person name="Klepikova A."/>
            <person name="Omelchenko D."/>
            <person name="Novikova G."/>
            <person name="Obukhova E."/>
            <person name="Bogdanov V."/>
            <person name="Penin A."/>
            <person name="Logacheva M."/>
        </authorList>
    </citation>
    <scope>NUCLEOTIDE SEQUENCE</scope>
    <source>
        <strain evidence="1">Hsosn_3</strain>
        <tissue evidence="1">Leaf</tissue>
    </source>
</reference>
<evidence type="ECO:0000313" key="2">
    <source>
        <dbReference type="Proteomes" id="UP001237642"/>
    </source>
</evidence>
<dbReference type="SUPFAM" id="SSF56112">
    <property type="entry name" value="Protein kinase-like (PK-like)"/>
    <property type="match status" value="1"/>
</dbReference>
<dbReference type="Gene3D" id="1.10.510.10">
    <property type="entry name" value="Transferase(Phosphotransferase) domain 1"/>
    <property type="match status" value="1"/>
</dbReference>
<evidence type="ECO:0000313" key="1">
    <source>
        <dbReference type="EMBL" id="KAK1378214.1"/>
    </source>
</evidence>
<gene>
    <name evidence="1" type="ORF">POM88_024958</name>
</gene>
<organism evidence="1 2">
    <name type="scientific">Heracleum sosnowskyi</name>
    <dbReference type="NCBI Taxonomy" id="360622"/>
    <lineage>
        <taxon>Eukaryota</taxon>
        <taxon>Viridiplantae</taxon>
        <taxon>Streptophyta</taxon>
        <taxon>Embryophyta</taxon>
        <taxon>Tracheophyta</taxon>
        <taxon>Spermatophyta</taxon>
        <taxon>Magnoliopsida</taxon>
        <taxon>eudicotyledons</taxon>
        <taxon>Gunneridae</taxon>
        <taxon>Pentapetalae</taxon>
        <taxon>asterids</taxon>
        <taxon>campanulids</taxon>
        <taxon>Apiales</taxon>
        <taxon>Apiaceae</taxon>
        <taxon>Apioideae</taxon>
        <taxon>apioid superclade</taxon>
        <taxon>Tordylieae</taxon>
        <taxon>Tordyliinae</taxon>
        <taxon>Heracleum</taxon>
    </lineage>
</organism>
<accession>A0AAD8MMQ6</accession>
<dbReference type="EMBL" id="JAUIZM010000006">
    <property type="protein sequence ID" value="KAK1378214.1"/>
    <property type="molecule type" value="Genomic_DNA"/>
</dbReference>
<dbReference type="InterPro" id="IPR011009">
    <property type="entry name" value="Kinase-like_dom_sf"/>
</dbReference>
<reference evidence="1" key="2">
    <citation type="submission" date="2023-05" db="EMBL/GenBank/DDBJ databases">
        <authorList>
            <person name="Schelkunov M.I."/>
        </authorList>
    </citation>
    <scope>NUCLEOTIDE SEQUENCE</scope>
    <source>
        <strain evidence="1">Hsosn_3</strain>
        <tissue evidence="1">Leaf</tissue>
    </source>
</reference>
<proteinExistence type="predicted"/>
<keyword evidence="2" id="KW-1185">Reference proteome</keyword>
<dbReference type="AlphaFoldDB" id="A0AAD8MMQ6"/>